<dbReference type="CDD" id="cd16278">
    <property type="entry name" value="metallo-hydrolase-like_MBL-fold"/>
    <property type="match status" value="1"/>
</dbReference>
<dbReference type="SMART" id="SM00849">
    <property type="entry name" value="Lactamase_B"/>
    <property type="match status" value="1"/>
</dbReference>
<dbReference type="Pfam" id="PF17778">
    <property type="entry name" value="WHD_BLACT"/>
    <property type="match status" value="1"/>
</dbReference>
<dbReference type="InterPro" id="IPR036866">
    <property type="entry name" value="RibonucZ/Hydroxyglut_hydro"/>
</dbReference>
<dbReference type="PANTHER" id="PTHR23131">
    <property type="entry name" value="ENDORIBONUCLEASE LACTB2"/>
    <property type="match status" value="1"/>
</dbReference>
<dbReference type="RefSeq" id="WP_379721292.1">
    <property type="nucleotide sequence ID" value="NZ_JBHRYJ010000001.1"/>
</dbReference>
<sequence length="308" mass="32624">MAVPFIRTLDFRYGAATALSPRIRRVIAPNPSAFTFHGTGTYIVGARGKGPVAVIDPGPIDDAHLQALLAALDGETVSHILITHTHRDHSPAAAALQQATGAPTWGFGPHPQPQGGPAVEEGGDHAFRPDHVMQEGDTVTGADWTLTALHTPGHISNHLCFALGEERALFTGDHVMGWSTTVISPPDGSMTEYYASLKKLLPRDDSRYYPTHGAPIDEGSTGGTSPQAFVQALIAHREARETQILQCLDAAGPQTIPQMVTVMYADVPVGLHPAAQRSVLAHLIHMVADGRVAVDGGVATETAVYRLG</sequence>
<dbReference type="EMBL" id="JBHRYJ010000001">
    <property type="protein sequence ID" value="MFC3674398.1"/>
    <property type="molecule type" value="Genomic_DNA"/>
</dbReference>
<comment type="caution">
    <text evidence="2">The sequence shown here is derived from an EMBL/GenBank/DDBJ whole genome shotgun (WGS) entry which is preliminary data.</text>
</comment>
<dbReference type="InterPro" id="IPR050662">
    <property type="entry name" value="Sec-metab_biosynth-thioest"/>
</dbReference>
<gene>
    <name evidence="2" type="ORF">ACFOOQ_02520</name>
</gene>
<dbReference type="InterPro" id="IPR041516">
    <property type="entry name" value="LACTB2_WH"/>
</dbReference>
<dbReference type="Gene3D" id="1.10.10.10">
    <property type="entry name" value="Winged helix-like DNA-binding domain superfamily/Winged helix DNA-binding domain"/>
    <property type="match status" value="1"/>
</dbReference>
<dbReference type="InterPro" id="IPR001279">
    <property type="entry name" value="Metallo-B-lactamas"/>
</dbReference>
<dbReference type="Proteomes" id="UP001595711">
    <property type="component" value="Unassembled WGS sequence"/>
</dbReference>
<dbReference type="PANTHER" id="PTHR23131:SF0">
    <property type="entry name" value="ENDORIBONUCLEASE LACTB2"/>
    <property type="match status" value="1"/>
</dbReference>
<dbReference type="Pfam" id="PF00753">
    <property type="entry name" value="Lactamase_B"/>
    <property type="match status" value="1"/>
</dbReference>
<protein>
    <submittedName>
        <fullName evidence="2">MBL fold metallo-hydrolase</fullName>
    </submittedName>
</protein>
<evidence type="ECO:0000313" key="3">
    <source>
        <dbReference type="Proteomes" id="UP001595711"/>
    </source>
</evidence>
<organism evidence="2 3">
    <name type="scientific">Ferrovibrio xuzhouensis</name>
    <dbReference type="NCBI Taxonomy" id="1576914"/>
    <lineage>
        <taxon>Bacteria</taxon>
        <taxon>Pseudomonadati</taxon>
        <taxon>Pseudomonadota</taxon>
        <taxon>Alphaproteobacteria</taxon>
        <taxon>Rhodospirillales</taxon>
        <taxon>Rhodospirillaceae</taxon>
        <taxon>Ferrovibrio</taxon>
    </lineage>
</organism>
<name>A0ABV7VDZ9_9PROT</name>
<accession>A0ABV7VDZ9</accession>
<dbReference type="InterPro" id="IPR036388">
    <property type="entry name" value="WH-like_DNA-bd_sf"/>
</dbReference>
<evidence type="ECO:0000313" key="2">
    <source>
        <dbReference type="EMBL" id="MFC3674398.1"/>
    </source>
</evidence>
<dbReference type="SUPFAM" id="SSF56281">
    <property type="entry name" value="Metallo-hydrolase/oxidoreductase"/>
    <property type="match status" value="1"/>
</dbReference>
<dbReference type="Gene3D" id="3.60.15.10">
    <property type="entry name" value="Ribonuclease Z/Hydroxyacylglutathione hydrolase-like"/>
    <property type="match status" value="1"/>
</dbReference>
<feature type="domain" description="Metallo-beta-lactamase" evidence="1">
    <location>
        <begin position="38"/>
        <end position="212"/>
    </location>
</feature>
<keyword evidence="3" id="KW-1185">Reference proteome</keyword>
<reference evidence="3" key="1">
    <citation type="journal article" date="2019" name="Int. J. Syst. Evol. Microbiol.">
        <title>The Global Catalogue of Microorganisms (GCM) 10K type strain sequencing project: providing services to taxonomists for standard genome sequencing and annotation.</title>
        <authorList>
            <consortium name="The Broad Institute Genomics Platform"/>
            <consortium name="The Broad Institute Genome Sequencing Center for Infectious Disease"/>
            <person name="Wu L."/>
            <person name="Ma J."/>
        </authorList>
    </citation>
    <scope>NUCLEOTIDE SEQUENCE [LARGE SCALE GENOMIC DNA]</scope>
    <source>
        <strain evidence="3">KCTC 42182</strain>
    </source>
</reference>
<evidence type="ECO:0000259" key="1">
    <source>
        <dbReference type="SMART" id="SM00849"/>
    </source>
</evidence>
<proteinExistence type="predicted"/>